<comment type="catalytic activity">
    <reaction evidence="9">
        <text>a pseudouridine in rRNA + S-adenosyl-L-methionine = an N(1)-methylpseudouridine in rRNA + S-adenosyl-L-homocysteine + H(+)</text>
        <dbReference type="Rhea" id="RHEA:46696"/>
        <dbReference type="Rhea" id="RHEA-COMP:11634"/>
        <dbReference type="Rhea" id="RHEA-COMP:13933"/>
        <dbReference type="ChEBI" id="CHEBI:15378"/>
        <dbReference type="ChEBI" id="CHEBI:57856"/>
        <dbReference type="ChEBI" id="CHEBI:59789"/>
        <dbReference type="ChEBI" id="CHEBI:65314"/>
        <dbReference type="ChEBI" id="CHEBI:74890"/>
    </reaction>
</comment>
<keyword evidence="7 9" id="KW-0699">rRNA-binding</keyword>
<dbReference type="EMBL" id="DTBD01000019">
    <property type="protein sequence ID" value="HGQ64112.1"/>
    <property type="molecule type" value="Genomic_DNA"/>
</dbReference>
<comment type="function">
    <text evidence="9">Methyltransferase involved in ribosomal biogenesis. Specifically catalyzes the N1-methylation of the pseudouridine corresponding to position 914 in M.jannaschii 16S rRNA.</text>
</comment>
<evidence type="ECO:0000256" key="9">
    <source>
        <dbReference type="HAMAP-Rule" id="MF_00554"/>
    </source>
</evidence>
<dbReference type="EC" id="2.1.1.-" evidence="9"/>
<accession>A0A7C4NSN3</accession>
<sequence>MRPLTIVLAEAGLELVPREIENHPVVAKNAQKKGKKPSETLLDISLHYSAMKKLSKWYKRGRPDIVHISLLNALSSPLNIAGLLRVYVHTIDDRIINIDPGTRLPRNYNRFIGLIEQLLVLGRAPPSSEKPLLWIEMETLKDFVDMMNFDRIILMNEHGVKKTVKILGEELAKLMSNDKSVCVIIGAFQHGDFEETTLSLVHERISIFDKPLDSWIVVSRVIEGVENALRLC</sequence>
<feature type="binding site" evidence="9">
    <location>
        <position position="186"/>
    </location>
    <ligand>
        <name>S-adenosyl-L-methionine</name>
        <dbReference type="ChEBI" id="CHEBI:59789"/>
    </ligand>
</feature>
<dbReference type="CDD" id="cd18088">
    <property type="entry name" value="Nep1-like"/>
    <property type="match status" value="1"/>
</dbReference>
<dbReference type="Gene3D" id="3.40.1280.10">
    <property type="match status" value="1"/>
</dbReference>
<evidence type="ECO:0000256" key="5">
    <source>
        <dbReference type="ARBA" id="ARBA00022679"/>
    </source>
</evidence>
<dbReference type="GO" id="GO:0070475">
    <property type="term" value="P:rRNA base methylation"/>
    <property type="evidence" value="ECO:0007669"/>
    <property type="project" value="InterPro"/>
</dbReference>
<dbReference type="GO" id="GO:0070037">
    <property type="term" value="F:rRNA (pseudouridine) methyltransferase activity"/>
    <property type="evidence" value="ECO:0007669"/>
    <property type="project" value="UniProtKB-UniRule"/>
</dbReference>
<dbReference type="GO" id="GO:0019843">
    <property type="term" value="F:rRNA binding"/>
    <property type="evidence" value="ECO:0007669"/>
    <property type="project" value="UniProtKB-UniRule"/>
</dbReference>
<feature type="binding site" evidence="9">
    <location>
        <position position="191"/>
    </location>
    <ligand>
        <name>S-adenosyl-L-methionine</name>
        <dbReference type="ChEBI" id="CHEBI:59789"/>
    </ligand>
</feature>
<keyword evidence="8 9" id="KW-0694">RNA-binding</keyword>
<keyword evidence="6 9" id="KW-0949">S-adenosyl-L-methionine</keyword>
<dbReference type="InterPro" id="IPR029026">
    <property type="entry name" value="tRNA_m1G_MTases_N"/>
</dbReference>
<feature type="binding site" evidence="9">
    <location>
        <begin position="207"/>
        <end position="212"/>
    </location>
    <ligand>
        <name>S-adenosyl-L-methionine</name>
        <dbReference type="ChEBI" id="CHEBI:59789"/>
    </ligand>
</feature>
<name>A0A7C4NSN3_9CREN</name>
<evidence type="ECO:0000256" key="7">
    <source>
        <dbReference type="ARBA" id="ARBA00022730"/>
    </source>
</evidence>
<feature type="site" description="Interaction with substrate rRNA" evidence="9">
    <location>
        <position position="110"/>
    </location>
</feature>
<dbReference type="InterPro" id="IPR029028">
    <property type="entry name" value="Alpha/beta_knot_MTases"/>
</dbReference>
<evidence type="ECO:0000256" key="6">
    <source>
        <dbReference type="ARBA" id="ARBA00022691"/>
    </source>
</evidence>
<dbReference type="PANTHER" id="PTHR12636">
    <property type="entry name" value="NEP1/MRA1"/>
    <property type="match status" value="1"/>
</dbReference>
<reference evidence="11" key="1">
    <citation type="journal article" date="2020" name="mSystems">
        <title>Genome- and Community-Level Interaction Insights into Carbon Utilization and Element Cycling Functions of Hydrothermarchaeota in Hydrothermal Sediment.</title>
        <authorList>
            <person name="Zhou Z."/>
            <person name="Liu Y."/>
            <person name="Xu W."/>
            <person name="Pan J."/>
            <person name="Luo Z.H."/>
            <person name="Li M."/>
        </authorList>
    </citation>
    <scope>NUCLEOTIDE SEQUENCE [LARGE SCALE GENOMIC DNA]</scope>
    <source>
        <strain evidence="11">SpSt-637</strain>
        <strain evidence="10">SpSt-667</strain>
    </source>
</reference>
<dbReference type="SUPFAM" id="SSF75217">
    <property type="entry name" value="alpha/beta knot"/>
    <property type="match status" value="1"/>
</dbReference>
<comment type="caution">
    <text evidence="11">The sequence shown here is derived from an EMBL/GenBank/DDBJ whole genome shotgun (WGS) entry which is preliminary data.</text>
</comment>
<evidence type="ECO:0000256" key="4">
    <source>
        <dbReference type="ARBA" id="ARBA00022603"/>
    </source>
</evidence>
<evidence type="ECO:0000256" key="2">
    <source>
        <dbReference type="ARBA" id="ARBA00022517"/>
    </source>
</evidence>
<keyword evidence="5 9" id="KW-0808">Transferase</keyword>
<feature type="site" description="Interaction with substrate rRNA" evidence="9">
    <location>
        <position position="103"/>
    </location>
</feature>
<keyword evidence="3 9" id="KW-0698">rRNA processing</keyword>
<feature type="site" description="Interaction with substrate rRNA" evidence="9">
    <location>
        <position position="106"/>
    </location>
</feature>
<organism evidence="11">
    <name type="scientific">Ignisphaera aggregans</name>
    <dbReference type="NCBI Taxonomy" id="334771"/>
    <lineage>
        <taxon>Archaea</taxon>
        <taxon>Thermoproteota</taxon>
        <taxon>Thermoprotei</taxon>
        <taxon>Desulfurococcales</taxon>
        <taxon>Desulfurococcaceae</taxon>
        <taxon>Ignisphaera</taxon>
    </lineage>
</organism>
<protein>
    <recommendedName>
        <fullName evidence="9">Ribosomal RNA small subunit methyltransferase Nep1</fullName>
        <ecNumber evidence="9">2.1.1.-</ecNumber>
    </recommendedName>
    <alternativeName>
        <fullName evidence="9">16S rRNA (pseudouridine-N1-)-methyltransferase Nep1</fullName>
    </alternativeName>
</protein>
<dbReference type="PANTHER" id="PTHR12636:SF5">
    <property type="entry name" value="RIBOSOMAL RNA SMALL SUBUNIT METHYLTRANSFERASE NEP1"/>
    <property type="match status" value="1"/>
</dbReference>
<gene>
    <name evidence="9" type="primary">nep1</name>
    <name evidence="11" type="ORF">ENU08_02570</name>
    <name evidence="10" type="ORF">ENU41_01850</name>
</gene>
<feature type="site" description="Interaction with substrate rRNA" evidence="9">
    <location>
        <position position="62"/>
    </location>
</feature>
<evidence type="ECO:0000256" key="1">
    <source>
        <dbReference type="ARBA" id="ARBA00008115"/>
    </source>
</evidence>
<dbReference type="Pfam" id="PF03587">
    <property type="entry name" value="EMG1"/>
    <property type="match status" value="1"/>
</dbReference>
<dbReference type="EMBL" id="DTCK01000010">
    <property type="protein sequence ID" value="HGQ35408.1"/>
    <property type="molecule type" value="Genomic_DNA"/>
</dbReference>
<evidence type="ECO:0000256" key="8">
    <source>
        <dbReference type="ARBA" id="ARBA00022884"/>
    </source>
</evidence>
<dbReference type="InterPro" id="IPR023503">
    <property type="entry name" value="Ribosome_NEP1_arc"/>
</dbReference>
<comment type="subunit">
    <text evidence="9">Homodimer.</text>
</comment>
<feature type="site" description="Stabilizes Arg-xx" evidence="9">
    <location>
        <position position="64"/>
    </location>
</feature>
<keyword evidence="4 9" id="KW-0489">Methyltransferase</keyword>
<evidence type="ECO:0000313" key="11">
    <source>
        <dbReference type="EMBL" id="HGQ64112.1"/>
    </source>
</evidence>
<keyword evidence="2 9" id="KW-0690">Ribosome biogenesis</keyword>
<comment type="similarity">
    <text evidence="1 9">Belongs to the class IV-like SAM-binding methyltransferase superfamily. RNA methyltransferase NEP1 family.</text>
</comment>
<evidence type="ECO:0000313" key="10">
    <source>
        <dbReference type="EMBL" id="HGQ35408.1"/>
    </source>
</evidence>
<dbReference type="NCBIfam" id="NF003206">
    <property type="entry name" value="PRK04171.2-1"/>
    <property type="match status" value="1"/>
</dbReference>
<dbReference type="AlphaFoldDB" id="A0A7C4NSN3"/>
<dbReference type="InterPro" id="IPR005304">
    <property type="entry name" value="Rbsml_bgen_MeTrfase_EMG1/NEP1"/>
</dbReference>
<proteinExistence type="inferred from homology"/>
<dbReference type="HAMAP" id="MF_00554">
    <property type="entry name" value="NEP1"/>
    <property type="match status" value="1"/>
</dbReference>
<evidence type="ECO:0000256" key="3">
    <source>
        <dbReference type="ARBA" id="ARBA00022552"/>
    </source>
</evidence>